<evidence type="ECO:0000256" key="3">
    <source>
        <dbReference type="ARBA" id="ARBA00022723"/>
    </source>
</evidence>
<keyword evidence="1" id="KW-0813">Transport</keyword>
<dbReference type="Gene3D" id="3.40.50.10420">
    <property type="entry name" value="NagB/RpiA/CoA transferase-like"/>
    <property type="match status" value="2"/>
</dbReference>
<evidence type="ECO:0000256" key="6">
    <source>
        <dbReference type="ARBA" id="ARBA00023004"/>
    </source>
</evidence>
<evidence type="ECO:0000259" key="9">
    <source>
        <dbReference type="PROSITE" id="PS51379"/>
    </source>
</evidence>
<keyword evidence="11" id="KW-1185">Reference proteome</keyword>
<dbReference type="PROSITE" id="PS51379">
    <property type="entry name" value="4FE4S_FER_2"/>
    <property type="match status" value="2"/>
</dbReference>
<keyword evidence="5" id="KW-0249">Electron transport</keyword>
<keyword evidence="4" id="KW-0677">Repeat</keyword>
<dbReference type="Proteomes" id="UP001333102">
    <property type="component" value="Chromosome"/>
</dbReference>
<evidence type="ECO:0000256" key="4">
    <source>
        <dbReference type="ARBA" id="ARBA00022737"/>
    </source>
</evidence>
<evidence type="ECO:0000256" key="2">
    <source>
        <dbReference type="ARBA" id="ARBA00022485"/>
    </source>
</evidence>
<evidence type="ECO:0000313" key="11">
    <source>
        <dbReference type="Proteomes" id="UP001333102"/>
    </source>
</evidence>
<dbReference type="PROSITE" id="PS00198">
    <property type="entry name" value="4FE4S_FER_1"/>
    <property type="match status" value="2"/>
</dbReference>
<keyword evidence="2" id="KW-0004">4Fe-4S</keyword>
<dbReference type="Pfam" id="PF13183">
    <property type="entry name" value="Fer4_8"/>
    <property type="match status" value="1"/>
</dbReference>
<dbReference type="NCBIfam" id="TIGR00273">
    <property type="entry name" value="LutB/LldF family L-lactate oxidation iron-sulfur protein"/>
    <property type="match status" value="1"/>
</dbReference>
<protein>
    <submittedName>
        <fullName evidence="10">LutB/LldF family L-lactate oxidation iron-sulfur protein</fullName>
    </submittedName>
</protein>
<feature type="region of interest" description="Disordered" evidence="8">
    <location>
        <begin position="497"/>
        <end position="530"/>
    </location>
</feature>
<organism evidence="10 11">
    <name type="scientific">Geochorda subterranea</name>
    <dbReference type="NCBI Taxonomy" id="3109564"/>
    <lineage>
        <taxon>Bacteria</taxon>
        <taxon>Bacillati</taxon>
        <taxon>Bacillota</taxon>
        <taxon>Limnochordia</taxon>
        <taxon>Limnochordales</taxon>
        <taxon>Geochordaceae</taxon>
        <taxon>Geochorda</taxon>
    </lineage>
</organism>
<dbReference type="InterPro" id="IPR024185">
    <property type="entry name" value="FTHF_cligase-like_sf"/>
</dbReference>
<dbReference type="EMBL" id="CP141614">
    <property type="protein sequence ID" value="WRP14411.1"/>
    <property type="molecule type" value="Genomic_DNA"/>
</dbReference>
<dbReference type="PANTHER" id="PTHR47153:SF2">
    <property type="entry name" value="LACTATE UTILIZATION PROTEIN B"/>
    <property type="match status" value="1"/>
</dbReference>
<accession>A0ABZ1BNM6</accession>
<dbReference type="InterPro" id="IPR017900">
    <property type="entry name" value="4Fe4S_Fe_S_CS"/>
</dbReference>
<evidence type="ECO:0000313" key="10">
    <source>
        <dbReference type="EMBL" id="WRP14411.1"/>
    </source>
</evidence>
<name>A0ABZ1BNM6_9FIRM</name>
<evidence type="ECO:0000256" key="1">
    <source>
        <dbReference type="ARBA" id="ARBA00022448"/>
    </source>
</evidence>
<gene>
    <name evidence="10" type="ORF">VLY81_13465</name>
</gene>
<evidence type="ECO:0000256" key="5">
    <source>
        <dbReference type="ARBA" id="ARBA00022982"/>
    </source>
</evidence>
<dbReference type="SUPFAM" id="SSF100950">
    <property type="entry name" value="NagB/RpiA/CoA transferase-like"/>
    <property type="match status" value="2"/>
</dbReference>
<dbReference type="InterPro" id="IPR037171">
    <property type="entry name" value="NagB/RpiA_transferase-like"/>
</dbReference>
<reference evidence="11" key="1">
    <citation type="submission" date="2023-12" db="EMBL/GenBank/DDBJ databases">
        <title>Novel isolates from deep terrestrial aquifers shed light on the physiology and ecology of the class Limnochordia.</title>
        <authorList>
            <person name="Karnachuk O.V."/>
            <person name="Lukina A.P."/>
            <person name="Avakyan M.R."/>
            <person name="Kadnikov V."/>
            <person name="Begmatov S."/>
            <person name="Beletsky A.V."/>
            <person name="Mardanov A.V."/>
            <person name="Ravin N.V."/>
        </authorList>
    </citation>
    <scope>NUCLEOTIDE SEQUENCE [LARGE SCALE GENOMIC DNA]</scope>
    <source>
        <strain evidence="11">LN</strain>
    </source>
</reference>
<feature type="domain" description="4Fe-4S ferredoxin-type" evidence="9">
    <location>
        <begin position="363"/>
        <end position="394"/>
    </location>
</feature>
<dbReference type="InterPro" id="IPR004452">
    <property type="entry name" value="LutB/LldF"/>
</dbReference>
<dbReference type="Gene3D" id="1.10.1060.10">
    <property type="entry name" value="Alpha-helical ferredoxin"/>
    <property type="match status" value="1"/>
</dbReference>
<feature type="domain" description="4Fe-4S ferredoxin-type" evidence="9">
    <location>
        <begin position="315"/>
        <end position="336"/>
    </location>
</feature>
<dbReference type="InterPro" id="IPR009051">
    <property type="entry name" value="Helical_ferredxn"/>
</dbReference>
<evidence type="ECO:0000256" key="7">
    <source>
        <dbReference type="ARBA" id="ARBA00023014"/>
    </source>
</evidence>
<keyword evidence="6" id="KW-0408">Iron</keyword>
<dbReference type="InterPro" id="IPR017896">
    <property type="entry name" value="4Fe4S_Fe-S-bd"/>
</dbReference>
<dbReference type="PANTHER" id="PTHR47153">
    <property type="entry name" value="LACTATE UTILIZATION PROTEIN B"/>
    <property type="match status" value="1"/>
</dbReference>
<dbReference type="Pfam" id="PF02589">
    <property type="entry name" value="LUD_dom"/>
    <property type="match status" value="2"/>
</dbReference>
<dbReference type="InterPro" id="IPR003741">
    <property type="entry name" value="LUD_dom"/>
</dbReference>
<keyword evidence="3" id="KW-0479">Metal-binding</keyword>
<proteinExistence type="predicted"/>
<keyword evidence="7" id="KW-0411">Iron-sulfur</keyword>
<sequence>MRHTRPPGVESFRDRARRALADERLRQAVRITADGKVEARRAAFAQLAELAAGGWAPGDFEALRRRAHAIKMASLDDLDRLVAKAAASIEARGGHVWRAARAEDVARIVEGIAKRRGARRLVKSKSMATEEVELNARLEAAGLEVVETDLGEFIVQLAGERPAHIVTPCIHKSRDEIAALFSRLVGRPVPTDTPSLAVVARQVLREDFLQADIGVSGANFVVAETGSVVICTNEGNGRLVSSAPPVHVVVAGIEKVIPSLADLPVFLELLARSATGQAITVYTHLVTGPRGPGELDGPEELHVILMDHGRSRILASPYREVLACIRCGACLNHCPVYRQVGGHAYGSVYSGPVGVVLAPLLEGERASDLPFDACSLCTACTDVCPVGIPLHELILRHRADRVRSVGRGPAGFGTALELGAWLWRSPWRYRASLRLARMGARAARRWGAAGGDGWLSSLPGPLAPWTWGRDLPEPSQRSFWELWQRGEVLLGEGRRAVAGCGRSGTPPEPPPPDGPPRDDPPAPGGEASRQASLDLARRIAHFTQMVERLGGRVHRVGDAQGLPAALASLCEAVAPRGGRIVMADDLDLAPRELAEALRRRGLSLYWTGGGDVPEPGPDRVEAWRAEARRAAVGITVGRYAVAETGSVVLLAGPGQGRLASLLPAVQVTVVRESDVLASLEELARRLGAEPLPSSVAIVTGPSRSADIENDLVLGVHGPSQVHVVLVGGHDDAARRDDLRA</sequence>
<evidence type="ECO:0000256" key="8">
    <source>
        <dbReference type="SAM" id="MobiDB-lite"/>
    </source>
</evidence>
<dbReference type="SUPFAM" id="SSF46548">
    <property type="entry name" value="alpha-helical ferredoxin"/>
    <property type="match status" value="1"/>
</dbReference>
<dbReference type="RefSeq" id="WP_324668730.1">
    <property type="nucleotide sequence ID" value="NZ_CP141614.1"/>
</dbReference>